<protein>
    <recommendedName>
        <fullName evidence="3">WG repeat protein</fullName>
    </recommendedName>
</protein>
<keyword evidence="2" id="KW-1185">Reference proteome</keyword>
<dbReference type="OrthoDB" id="768050at2"/>
<sequence>MKTLFILISGMLCCQLQAMSQSHKQNTYKQLPKIYRDRDSLVRSVVADKNYTYWEYVEGGIDTTKEGYVIFSKGKRPDSVKFKDPGGSLFIGCLPAFCYKYIAYVYNGKVGYIISNEQFIEFMGDIDNLQEAVLLAELKTGVYPDQSKKGGAYLQAKGLYEIILTKETLCPNTKEAFHFTIDTKGIVKKVSKGIYFKSPACIVI</sequence>
<gene>
    <name evidence="1" type="ORF">JN11_01117</name>
</gene>
<accession>A0A562UE50</accession>
<proteinExistence type="predicted"/>
<dbReference type="EMBL" id="VLLI01000002">
    <property type="protein sequence ID" value="TWJ03571.1"/>
    <property type="molecule type" value="Genomic_DNA"/>
</dbReference>
<name>A0A562UE50_9SPHI</name>
<dbReference type="Proteomes" id="UP000317010">
    <property type="component" value="Unassembled WGS sequence"/>
</dbReference>
<evidence type="ECO:0000313" key="1">
    <source>
        <dbReference type="EMBL" id="TWJ03571.1"/>
    </source>
</evidence>
<comment type="caution">
    <text evidence="1">The sequence shown here is derived from an EMBL/GenBank/DDBJ whole genome shotgun (WGS) entry which is preliminary data.</text>
</comment>
<evidence type="ECO:0000313" key="2">
    <source>
        <dbReference type="Proteomes" id="UP000317010"/>
    </source>
</evidence>
<reference evidence="1 2" key="1">
    <citation type="submission" date="2019-07" db="EMBL/GenBank/DDBJ databases">
        <title>Genomic Encyclopedia of Archaeal and Bacterial Type Strains, Phase II (KMG-II): from individual species to whole genera.</title>
        <authorList>
            <person name="Goeker M."/>
        </authorList>
    </citation>
    <scope>NUCLEOTIDE SEQUENCE [LARGE SCALE GENOMIC DNA]</scope>
    <source>
        <strain evidence="1 2">ATCC BAA-1854</strain>
    </source>
</reference>
<organism evidence="1 2">
    <name type="scientific">Mucilaginibacter frigoritolerans</name>
    <dbReference type="NCBI Taxonomy" id="652788"/>
    <lineage>
        <taxon>Bacteria</taxon>
        <taxon>Pseudomonadati</taxon>
        <taxon>Bacteroidota</taxon>
        <taxon>Sphingobacteriia</taxon>
        <taxon>Sphingobacteriales</taxon>
        <taxon>Sphingobacteriaceae</taxon>
        <taxon>Mucilaginibacter</taxon>
    </lineage>
</organism>
<dbReference type="AlphaFoldDB" id="A0A562UE50"/>
<evidence type="ECO:0008006" key="3">
    <source>
        <dbReference type="Google" id="ProtNLM"/>
    </source>
</evidence>
<dbReference type="RefSeq" id="WP_144910402.1">
    <property type="nucleotide sequence ID" value="NZ_VLLI01000002.1"/>
</dbReference>